<evidence type="ECO:0000313" key="3">
    <source>
        <dbReference type="EMBL" id="CAE8685289.1"/>
    </source>
</evidence>
<accession>A0A813JRP8</accession>
<reference evidence="3" key="1">
    <citation type="submission" date="2021-02" db="EMBL/GenBank/DDBJ databases">
        <authorList>
            <person name="Dougan E. K."/>
            <person name="Rhodes N."/>
            <person name="Thang M."/>
            <person name="Chan C."/>
        </authorList>
    </citation>
    <scope>NUCLEOTIDE SEQUENCE</scope>
</reference>
<evidence type="ECO:0000256" key="1">
    <source>
        <dbReference type="SAM" id="Coils"/>
    </source>
</evidence>
<feature type="non-terminal residue" evidence="3">
    <location>
        <position position="126"/>
    </location>
</feature>
<organism evidence="3 4">
    <name type="scientific">Polarella glacialis</name>
    <name type="common">Dinoflagellate</name>
    <dbReference type="NCBI Taxonomy" id="89957"/>
    <lineage>
        <taxon>Eukaryota</taxon>
        <taxon>Sar</taxon>
        <taxon>Alveolata</taxon>
        <taxon>Dinophyceae</taxon>
        <taxon>Suessiales</taxon>
        <taxon>Suessiaceae</taxon>
        <taxon>Polarella</taxon>
    </lineage>
</organism>
<feature type="coiled-coil region" evidence="1">
    <location>
        <begin position="30"/>
        <end position="57"/>
    </location>
</feature>
<name>A0A813JRP8_POLGL</name>
<comment type="caution">
    <text evidence="3">The sequence shown here is derived from an EMBL/GenBank/DDBJ whole genome shotgun (WGS) entry which is preliminary data.</text>
</comment>
<dbReference type="Proteomes" id="UP000626109">
    <property type="component" value="Unassembled WGS sequence"/>
</dbReference>
<dbReference type="AlphaFoldDB" id="A0A813JRP8"/>
<feature type="signal peptide" evidence="2">
    <location>
        <begin position="1"/>
        <end position="30"/>
    </location>
</feature>
<keyword evidence="1" id="KW-0175">Coiled coil</keyword>
<evidence type="ECO:0000256" key="2">
    <source>
        <dbReference type="SAM" id="SignalP"/>
    </source>
</evidence>
<keyword evidence="2" id="KW-0732">Signal</keyword>
<sequence length="126" mass="13888">MFAAYGPMPSGLRRFAFASILVLGLGQSRAQGAGDEVQKLEAQLRVALAELQLERTLRADLEASLKVQPPGITGDSDRQEEVQVVEAVIWTDLSILQFGRERTESPWQPLELLRAYEAFVGELTSS</sequence>
<gene>
    <name evidence="3" type="ORF">PGLA2088_LOCUS24396</name>
</gene>
<protein>
    <submittedName>
        <fullName evidence="3">Uncharacterized protein</fullName>
    </submittedName>
</protein>
<dbReference type="EMBL" id="CAJNNW010026432">
    <property type="protein sequence ID" value="CAE8685289.1"/>
    <property type="molecule type" value="Genomic_DNA"/>
</dbReference>
<feature type="chain" id="PRO_5032951959" evidence="2">
    <location>
        <begin position="31"/>
        <end position="126"/>
    </location>
</feature>
<proteinExistence type="predicted"/>
<evidence type="ECO:0000313" key="4">
    <source>
        <dbReference type="Proteomes" id="UP000626109"/>
    </source>
</evidence>